<dbReference type="AlphaFoldDB" id="A0A1A7PA43"/>
<comment type="caution">
    <text evidence="1">The sequence shown here is derived from an EMBL/GenBank/DDBJ whole genome shotgun (WGS) entry which is preliminary data.</text>
</comment>
<protein>
    <recommendedName>
        <fullName evidence="3">DUF1788 domain-containing protein</fullName>
    </recommendedName>
</protein>
<reference evidence="1 2" key="1">
    <citation type="submission" date="2014-11" db="EMBL/GenBank/DDBJ databases">
        <title>Pan-genome of Gallibacterium spp.</title>
        <authorList>
            <person name="Kudirkiene E."/>
            <person name="Bojesen A.M."/>
        </authorList>
    </citation>
    <scope>NUCLEOTIDE SEQUENCE [LARGE SCALE GENOMIC DNA]</scope>
    <source>
        <strain evidence="1 2">F 279</strain>
    </source>
</reference>
<dbReference type="InterPro" id="IPR014858">
    <property type="entry name" value="BrxB"/>
</dbReference>
<dbReference type="PATRIC" id="fig|750.22.peg.1204"/>
<evidence type="ECO:0000313" key="1">
    <source>
        <dbReference type="EMBL" id="OBW98566.1"/>
    </source>
</evidence>
<accession>A0A1A7PA43</accession>
<dbReference type="Pfam" id="PF08747">
    <property type="entry name" value="BrxB"/>
    <property type="match status" value="1"/>
</dbReference>
<dbReference type="RefSeq" id="WP_065232232.1">
    <property type="nucleotide sequence ID" value="NZ_JTJO01000028.1"/>
</dbReference>
<dbReference type="Proteomes" id="UP000092643">
    <property type="component" value="Unassembled WGS sequence"/>
</dbReference>
<evidence type="ECO:0008006" key="3">
    <source>
        <dbReference type="Google" id="ProtNLM"/>
    </source>
</evidence>
<name>A0A1A7PA43_9PAST</name>
<proteinExistence type="predicted"/>
<dbReference type="OrthoDB" id="5430574at2"/>
<organism evidence="1 2">
    <name type="scientific">Gallibacterium anatis</name>
    <dbReference type="NCBI Taxonomy" id="750"/>
    <lineage>
        <taxon>Bacteria</taxon>
        <taxon>Pseudomonadati</taxon>
        <taxon>Pseudomonadota</taxon>
        <taxon>Gammaproteobacteria</taxon>
        <taxon>Pasteurellales</taxon>
        <taxon>Pasteurellaceae</taxon>
        <taxon>Gallibacterium</taxon>
    </lineage>
</organism>
<gene>
    <name evidence="1" type="ORF">QV03_05900</name>
</gene>
<sequence length="184" mass="21234">MSKIKQLMQSYRQYIAVPWRNDVAADQRVIFCIYAASDERALRVHLDEFGLITKETQHNWAVFDLTDTFAHWLSKQKYAKSYFQQPNKLSDAVLGRYLQEMTTQFASFIDQNKLNEHSVVAVQGVGSLFGLLKVKDVVDHFAPMVQGRLVIFFPGNYENNNYRLLDGYDGWNYHAVPVTAGKVF</sequence>
<dbReference type="EMBL" id="JTJO01000028">
    <property type="protein sequence ID" value="OBW98566.1"/>
    <property type="molecule type" value="Genomic_DNA"/>
</dbReference>
<evidence type="ECO:0000313" key="2">
    <source>
        <dbReference type="Proteomes" id="UP000092643"/>
    </source>
</evidence>